<evidence type="ECO:0000259" key="8">
    <source>
        <dbReference type="PROSITE" id="PS50048"/>
    </source>
</evidence>
<dbReference type="VEuPathDB" id="FungiDB:P170DRAFT_439256"/>
<comment type="caution">
    <text evidence="9">The sequence shown here is derived from an EMBL/GenBank/DDBJ whole genome shotgun (WGS) entry which is preliminary data.</text>
</comment>
<reference evidence="9 10" key="1">
    <citation type="submission" date="2016-12" db="EMBL/GenBank/DDBJ databases">
        <title>The genomes of Aspergillus section Nigri reveals drivers in fungal speciation.</title>
        <authorList>
            <consortium name="DOE Joint Genome Institute"/>
            <person name="Vesth T.C."/>
            <person name="Nybo J."/>
            <person name="Theobald S."/>
            <person name="Brandl J."/>
            <person name="Frisvad J.C."/>
            <person name="Nielsen K.F."/>
            <person name="Lyhne E.K."/>
            <person name="Kogle M.E."/>
            <person name="Kuo A."/>
            <person name="Riley R."/>
            <person name="Clum A."/>
            <person name="Nolan M."/>
            <person name="Lipzen A."/>
            <person name="Salamov A."/>
            <person name="Henrissat B."/>
            <person name="Wiebenga A."/>
            <person name="De Vries R.P."/>
            <person name="Grigoriev I.V."/>
            <person name="Mortensen U.H."/>
            <person name="Andersen M.R."/>
            <person name="Baker S.E."/>
        </authorList>
    </citation>
    <scope>NUCLEOTIDE SEQUENCE [LARGE SCALE GENOMIC DNA]</scope>
    <source>
        <strain evidence="9 10">IBT 23096</strain>
    </source>
</reference>
<feature type="compositionally biased region" description="Polar residues" evidence="6">
    <location>
        <begin position="785"/>
        <end position="798"/>
    </location>
</feature>
<dbReference type="STRING" id="1392250.A0A2I2FY17"/>
<dbReference type="Gene3D" id="4.10.240.10">
    <property type="entry name" value="Zn(2)-C6 fungal-type DNA-binding domain"/>
    <property type="match status" value="1"/>
</dbReference>
<dbReference type="CDD" id="cd12148">
    <property type="entry name" value="fungal_TF_MHR"/>
    <property type="match status" value="1"/>
</dbReference>
<organism evidence="9 10">
    <name type="scientific">Aspergillus steynii IBT 23096</name>
    <dbReference type="NCBI Taxonomy" id="1392250"/>
    <lineage>
        <taxon>Eukaryota</taxon>
        <taxon>Fungi</taxon>
        <taxon>Dikarya</taxon>
        <taxon>Ascomycota</taxon>
        <taxon>Pezizomycotina</taxon>
        <taxon>Eurotiomycetes</taxon>
        <taxon>Eurotiomycetidae</taxon>
        <taxon>Eurotiales</taxon>
        <taxon>Aspergillaceae</taxon>
        <taxon>Aspergillus</taxon>
        <taxon>Aspergillus subgen. Circumdati</taxon>
    </lineage>
</organism>
<keyword evidence="3" id="KW-0238">DNA-binding</keyword>
<feature type="compositionally biased region" description="Polar residues" evidence="6">
    <location>
        <begin position="23"/>
        <end position="33"/>
    </location>
</feature>
<evidence type="ECO:0000313" key="9">
    <source>
        <dbReference type="EMBL" id="PLB45508.1"/>
    </source>
</evidence>
<dbReference type="GO" id="GO:0003677">
    <property type="term" value="F:DNA binding"/>
    <property type="evidence" value="ECO:0007669"/>
    <property type="project" value="UniProtKB-KW"/>
</dbReference>
<keyword evidence="2" id="KW-0805">Transcription regulation</keyword>
<dbReference type="PANTHER" id="PTHR46910">
    <property type="entry name" value="TRANSCRIPTION FACTOR PDR1"/>
    <property type="match status" value="1"/>
</dbReference>
<dbReference type="GO" id="GO:0006351">
    <property type="term" value="P:DNA-templated transcription"/>
    <property type="evidence" value="ECO:0007669"/>
    <property type="project" value="InterPro"/>
</dbReference>
<proteinExistence type="predicted"/>
<feature type="compositionally biased region" description="Acidic residues" evidence="6">
    <location>
        <begin position="118"/>
        <end position="140"/>
    </location>
</feature>
<name>A0A2I2FY17_9EURO</name>
<keyword evidence="7" id="KW-0472">Membrane</keyword>
<evidence type="ECO:0000256" key="1">
    <source>
        <dbReference type="ARBA" id="ARBA00022723"/>
    </source>
</evidence>
<dbReference type="RefSeq" id="XP_024700810.1">
    <property type="nucleotide sequence ID" value="XM_024849801.1"/>
</dbReference>
<dbReference type="GO" id="GO:0009893">
    <property type="term" value="P:positive regulation of metabolic process"/>
    <property type="evidence" value="ECO:0007669"/>
    <property type="project" value="UniProtKB-ARBA"/>
</dbReference>
<evidence type="ECO:0000256" key="4">
    <source>
        <dbReference type="ARBA" id="ARBA00023163"/>
    </source>
</evidence>
<dbReference type="SMART" id="SM00066">
    <property type="entry name" value="GAL4"/>
    <property type="match status" value="1"/>
</dbReference>
<dbReference type="InterPro" id="IPR036864">
    <property type="entry name" value="Zn2-C6_fun-type_DNA-bd_sf"/>
</dbReference>
<dbReference type="InterPro" id="IPR050987">
    <property type="entry name" value="AtrR-like"/>
</dbReference>
<sequence>MQHSALGARVTASFPGLDGQPAAQKSTRSNNNGPEALNRRRNPLACELCYKKKIKCEVEGSSTSCIQCMRRNVTCKFTTRKEKRENLKRTHYVKTLEERLKKTESLLIAAGLLDEEAIGYDDLSEDEDEESSEDESDVDTDPGYPCHESGRSSGELTGNDDSRNPDYMPGDRDPMSISCTTDPAKPFCSSNSEGQSKKGKKRPHPCANSREQCCPPIRGDSKEDSRYYGRSSSLSILSRDGIEWIKNKTGGAAVLAPIFSNTNHDSPWNYWRPDVFHDVFSSKVFKPLPPRAEVFSLLGDYFRTVNRLFPLYHEESFMQLVEWQYTQQTCDDAARWASINIILSLAYEYRFSNSQKSEKDREKAWLYYKNAMSVFAELTLRRTDLLSVQALLGVALFLRGNSGTQSALPTITAAIRSCQRMGLHRDLPRSHLSAVEQEQRKRVFWIAYILDQSSCIRVGSSPAQHPDDYDVGFPTETPDDKFVSFNNLSFFRQLCHMTVIKSRIYSKLYAAKALHNKSPTEICGIVRELHAELEEWKSADPFLHQNLKQRGAGDDFLMGFACAGLQFVYYNCLIMIHRLPLVIHFAYMHRLASGGRVQPDSMTILSQASSSTVICAQAARDTLKLVNNLPWGDVAWIWSLLYYIFLAVMTIFVSILRDPKNPDNKNDLHSLNMAATFFATLIPGDRPCTYARFMTRMCANFERIARMVLDREQKALKPGEKGHSGHPSVPTRGMDTASAKSDDDEQSSTSSSPPVHPATLNGVNIPNLEGLPRINSSGYVVPDSPSDTPGNDTTIPLNTSIPQPPPHSHPPSNPQPAPTPTPRSQPHPHPANTTCLENVNMLPFSISDNLAPDLWQIPLTADWELGNQFWGGFFGQNFGAPGASAETGAPGAENMPHSQPSQQPPMNMGFDFPAGVGPGGGGLPFGAPAQPMWSYGPFFDPF</sequence>
<feature type="region of interest" description="Disordered" evidence="6">
    <location>
        <begin position="882"/>
        <end position="902"/>
    </location>
</feature>
<feature type="domain" description="Zn(2)-C6 fungal-type" evidence="8">
    <location>
        <begin position="45"/>
        <end position="77"/>
    </location>
</feature>
<dbReference type="GO" id="GO:0008270">
    <property type="term" value="F:zinc ion binding"/>
    <property type="evidence" value="ECO:0007669"/>
    <property type="project" value="InterPro"/>
</dbReference>
<dbReference type="CDD" id="cd00067">
    <property type="entry name" value="GAL4"/>
    <property type="match status" value="1"/>
</dbReference>
<feature type="region of interest" description="Disordered" evidence="6">
    <location>
        <begin position="715"/>
        <end position="835"/>
    </location>
</feature>
<evidence type="ECO:0000256" key="6">
    <source>
        <dbReference type="SAM" id="MobiDB-lite"/>
    </source>
</evidence>
<dbReference type="EMBL" id="MSFO01000007">
    <property type="protein sequence ID" value="PLB45508.1"/>
    <property type="molecule type" value="Genomic_DNA"/>
</dbReference>
<evidence type="ECO:0000256" key="2">
    <source>
        <dbReference type="ARBA" id="ARBA00023015"/>
    </source>
</evidence>
<gene>
    <name evidence="9" type="ORF">P170DRAFT_439256</name>
</gene>
<dbReference type="AlphaFoldDB" id="A0A2I2FY17"/>
<dbReference type="SMART" id="SM00906">
    <property type="entry name" value="Fungal_trans"/>
    <property type="match status" value="1"/>
</dbReference>
<dbReference type="OrthoDB" id="2123952at2759"/>
<dbReference type="Pfam" id="PF04082">
    <property type="entry name" value="Fungal_trans"/>
    <property type="match status" value="1"/>
</dbReference>
<protein>
    <recommendedName>
        <fullName evidence="8">Zn(2)-C6 fungal-type domain-containing protein</fullName>
    </recommendedName>
</protein>
<dbReference type="Proteomes" id="UP000234275">
    <property type="component" value="Unassembled WGS sequence"/>
</dbReference>
<keyword evidence="1" id="KW-0479">Metal-binding</keyword>
<keyword evidence="7" id="KW-1133">Transmembrane helix</keyword>
<dbReference type="InterPro" id="IPR001138">
    <property type="entry name" value="Zn2Cys6_DnaBD"/>
</dbReference>
<dbReference type="GeneID" id="36557500"/>
<feature type="compositionally biased region" description="Pro residues" evidence="6">
    <location>
        <begin position="802"/>
        <end position="829"/>
    </location>
</feature>
<evidence type="ECO:0000313" key="10">
    <source>
        <dbReference type="Proteomes" id="UP000234275"/>
    </source>
</evidence>
<dbReference type="GO" id="GO:0000981">
    <property type="term" value="F:DNA-binding transcription factor activity, RNA polymerase II-specific"/>
    <property type="evidence" value="ECO:0007669"/>
    <property type="project" value="InterPro"/>
</dbReference>
<feature type="compositionally biased region" description="Basic and acidic residues" evidence="6">
    <location>
        <begin position="160"/>
        <end position="174"/>
    </location>
</feature>
<feature type="transmembrane region" description="Helical" evidence="7">
    <location>
        <begin position="635"/>
        <end position="656"/>
    </location>
</feature>
<dbReference type="PANTHER" id="PTHR46910:SF2">
    <property type="entry name" value="ZN(II)2CYS6 TRANSCRIPTION FACTOR (EUROFUNG)"/>
    <property type="match status" value="1"/>
</dbReference>
<dbReference type="PROSITE" id="PS50048">
    <property type="entry name" value="ZN2_CY6_FUNGAL_2"/>
    <property type="match status" value="1"/>
</dbReference>
<dbReference type="SUPFAM" id="SSF57701">
    <property type="entry name" value="Zn2/Cys6 DNA-binding domain"/>
    <property type="match status" value="1"/>
</dbReference>
<dbReference type="InterPro" id="IPR007219">
    <property type="entry name" value="XnlR_reg_dom"/>
</dbReference>
<keyword evidence="7" id="KW-0812">Transmembrane</keyword>
<keyword evidence="4" id="KW-0804">Transcription</keyword>
<evidence type="ECO:0000256" key="3">
    <source>
        <dbReference type="ARBA" id="ARBA00023125"/>
    </source>
</evidence>
<accession>A0A2I2FY17</accession>
<evidence type="ECO:0000256" key="7">
    <source>
        <dbReference type="SAM" id="Phobius"/>
    </source>
</evidence>
<evidence type="ECO:0000256" key="5">
    <source>
        <dbReference type="ARBA" id="ARBA00023242"/>
    </source>
</evidence>
<feature type="region of interest" description="Disordered" evidence="6">
    <location>
        <begin position="118"/>
        <end position="226"/>
    </location>
</feature>
<feature type="region of interest" description="Disordered" evidence="6">
    <location>
        <begin position="1"/>
        <end position="37"/>
    </location>
</feature>
<keyword evidence="10" id="KW-1185">Reference proteome</keyword>
<keyword evidence="5" id="KW-0539">Nucleus</keyword>